<dbReference type="EMBL" id="JAOYFB010000001">
    <property type="protein sequence ID" value="KAK4003988.1"/>
    <property type="molecule type" value="Genomic_DNA"/>
</dbReference>
<protein>
    <submittedName>
        <fullName evidence="1">Uncharacterized protein</fullName>
    </submittedName>
</protein>
<name>A0ABQ9YTL8_9CRUS</name>
<dbReference type="Proteomes" id="UP001234178">
    <property type="component" value="Unassembled WGS sequence"/>
</dbReference>
<keyword evidence="2" id="KW-1185">Reference proteome</keyword>
<reference evidence="1 2" key="1">
    <citation type="journal article" date="2023" name="Nucleic Acids Res.">
        <title>The hologenome of Daphnia magna reveals possible DNA methylation and microbiome-mediated evolution of the host genome.</title>
        <authorList>
            <person name="Chaturvedi A."/>
            <person name="Li X."/>
            <person name="Dhandapani V."/>
            <person name="Marshall H."/>
            <person name="Kissane S."/>
            <person name="Cuenca-Cambronero M."/>
            <person name="Asole G."/>
            <person name="Calvet F."/>
            <person name="Ruiz-Romero M."/>
            <person name="Marangio P."/>
            <person name="Guigo R."/>
            <person name="Rago D."/>
            <person name="Mirbahai L."/>
            <person name="Eastwood N."/>
            <person name="Colbourne J.K."/>
            <person name="Zhou J."/>
            <person name="Mallon E."/>
            <person name="Orsini L."/>
        </authorList>
    </citation>
    <scope>NUCLEOTIDE SEQUENCE [LARGE SCALE GENOMIC DNA]</scope>
    <source>
        <strain evidence="1">LRV0_1</strain>
    </source>
</reference>
<evidence type="ECO:0000313" key="2">
    <source>
        <dbReference type="Proteomes" id="UP001234178"/>
    </source>
</evidence>
<evidence type="ECO:0000313" key="1">
    <source>
        <dbReference type="EMBL" id="KAK4003988.1"/>
    </source>
</evidence>
<proteinExistence type="predicted"/>
<organism evidence="1 2">
    <name type="scientific">Daphnia magna</name>
    <dbReference type="NCBI Taxonomy" id="35525"/>
    <lineage>
        <taxon>Eukaryota</taxon>
        <taxon>Metazoa</taxon>
        <taxon>Ecdysozoa</taxon>
        <taxon>Arthropoda</taxon>
        <taxon>Crustacea</taxon>
        <taxon>Branchiopoda</taxon>
        <taxon>Diplostraca</taxon>
        <taxon>Cladocera</taxon>
        <taxon>Anomopoda</taxon>
        <taxon>Daphniidae</taxon>
        <taxon>Daphnia</taxon>
    </lineage>
</organism>
<gene>
    <name evidence="1" type="ORF">OUZ56_005732</name>
</gene>
<sequence>MTLPNPLYNDFAPKLPYLSKKRWLFQNKSVFTFLCRILYKPSGCIRGIQPSWNESPLIRFGQGLDLPDPVAYVYLRVGNFRHHFQDRNGLFWGELSGRSALSDHYGSVDVHMAEINHCTMSLFGYVSETMQLRSQNVLLIREGTT</sequence>
<comment type="caution">
    <text evidence="1">The sequence shown here is derived from an EMBL/GenBank/DDBJ whole genome shotgun (WGS) entry which is preliminary data.</text>
</comment>
<accession>A0ABQ9YTL8</accession>